<gene>
    <name evidence="1" type="ORF">Dcae01_02722</name>
</gene>
<accession>A0ABP9UFR3</accession>
<dbReference type="Proteomes" id="UP001423409">
    <property type="component" value="Unassembled WGS sequence"/>
</dbReference>
<keyword evidence="2" id="KW-1185">Reference proteome</keyword>
<evidence type="ECO:0000313" key="1">
    <source>
        <dbReference type="EMBL" id="GAA5441187.1"/>
    </source>
</evidence>
<protein>
    <submittedName>
        <fullName evidence="1">Uncharacterized protein</fullName>
    </submittedName>
</protein>
<organism evidence="1 2">
    <name type="scientific">Deinococcus caeni</name>
    <dbReference type="NCBI Taxonomy" id="569127"/>
    <lineage>
        <taxon>Bacteria</taxon>
        <taxon>Thermotogati</taxon>
        <taxon>Deinococcota</taxon>
        <taxon>Deinococci</taxon>
        <taxon>Deinococcales</taxon>
        <taxon>Deinococcaceae</taxon>
        <taxon>Deinococcus</taxon>
    </lineage>
</organism>
<reference evidence="1 2" key="1">
    <citation type="submission" date="2024-02" db="EMBL/GenBank/DDBJ databases">
        <title>Deinococcus caeni NBRC 101312.</title>
        <authorList>
            <person name="Ichikawa N."/>
            <person name="Katano-Makiyama Y."/>
            <person name="Hidaka K."/>
        </authorList>
    </citation>
    <scope>NUCLEOTIDE SEQUENCE [LARGE SCALE GENOMIC DNA]</scope>
    <source>
        <strain evidence="1 2">NBRC 101312</strain>
    </source>
</reference>
<sequence>MNCSRMPDVSVQTPMRCATLRSMTDRHGRANLEQIRMLMEEMEAQLDRDWPHVPVERATEADPDVEPAGAVKFRVVGETNGSPYEL</sequence>
<dbReference type="EMBL" id="BAABQU010000039">
    <property type="protein sequence ID" value="GAA5441187.1"/>
    <property type="molecule type" value="Genomic_DNA"/>
</dbReference>
<name>A0ABP9UFR3_9DEIO</name>
<evidence type="ECO:0000313" key="2">
    <source>
        <dbReference type="Proteomes" id="UP001423409"/>
    </source>
</evidence>
<comment type="caution">
    <text evidence="1">The sequence shown here is derived from an EMBL/GenBank/DDBJ whole genome shotgun (WGS) entry which is preliminary data.</text>
</comment>
<proteinExistence type="predicted"/>